<keyword evidence="2" id="KW-1185">Reference proteome</keyword>
<dbReference type="RefSeq" id="WP_157545383.1">
    <property type="nucleotide sequence ID" value="NZ_BBYK01000047.1"/>
</dbReference>
<dbReference type="EMBL" id="JBIAXI010000014">
    <property type="protein sequence ID" value="MFF4775732.1"/>
    <property type="molecule type" value="Genomic_DNA"/>
</dbReference>
<accession>A0ABW6VC99</accession>
<gene>
    <name evidence="1" type="ORF">ACFY05_23030</name>
</gene>
<proteinExistence type="predicted"/>
<evidence type="ECO:0000313" key="2">
    <source>
        <dbReference type="Proteomes" id="UP001602119"/>
    </source>
</evidence>
<sequence length="152" mass="16248">MSGTNGMATGVTAAGGTARAGAEERHAAALLALAGRAYDLAVRDVSADADRARLPGSQFGVARMRACLATMRALLARHDRDDHIVAYYVAGEAERVVSLAYELVRDPEATRLMGDLWHELKAARPPVSRDLARERIGKTALGIDPAATPRWL</sequence>
<evidence type="ECO:0000313" key="1">
    <source>
        <dbReference type="EMBL" id="MFF4775732.1"/>
    </source>
</evidence>
<comment type="caution">
    <text evidence="1">The sequence shown here is derived from an EMBL/GenBank/DDBJ whole genome shotgun (WGS) entry which is preliminary data.</text>
</comment>
<organism evidence="1 2">
    <name type="scientific">Microtetraspora fusca</name>
    <dbReference type="NCBI Taxonomy" id="1997"/>
    <lineage>
        <taxon>Bacteria</taxon>
        <taxon>Bacillati</taxon>
        <taxon>Actinomycetota</taxon>
        <taxon>Actinomycetes</taxon>
        <taxon>Streptosporangiales</taxon>
        <taxon>Streptosporangiaceae</taxon>
        <taxon>Microtetraspora</taxon>
    </lineage>
</organism>
<name>A0ABW6VC99_MICFU</name>
<dbReference type="Proteomes" id="UP001602119">
    <property type="component" value="Unassembled WGS sequence"/>
</dbReference>
<protein>
    <submittedName>
        <fullName evidence="1">Uncharacterized protein</fullName>
    </submittedName>
</protein>
<reference evidence="1 2" key="1">
    <citation type="submission" date="2024-10" db="EMBL/GenBank/DDBJ databases">
        <title>The Natural Products Discovery Center: Release of the First 8490 Sequenced Strains for Exploring Actinobacteria Biosynthetic Diversity.</title>
        <authorList>
            <person name="Kalkreuter E."/>
            <person name="Kautsar S.A."/>
            <person name="Yang D."/>
            <person name="Bader C.D."/>
            <person name="Teijaro C.N."/>
            <person name="Fluegel L."/>
            <person name="Davis C.M."/>
            <person name="Simpson J.R."/>
            <person name="Lauterbach L."/>
            <person name="Steele A.D."/>
            <person name="Gui C."/>
            <person name="Meng S."/>
            <person name="Li G."/>
            <person name="Viehrig K."/>
            <person name="Ye F."/>
            <person name="Su P."/>
            <person name="Kiefer A.F."/>
            <person name="Nichols A."/>
            <person name="Cepeda A.J."/>
            <person name="Yan W."/>
            <person name="Fan B."/>
            <person name="Jiang Y."/>
            <person name="Adhikari A."/>
            <person name="Zheng C.-J."/>
            <person name="Schuster L."/>
            <person name="Cowan T.M."/>
            <person name="Smanski M.J."/>
            <person name="Chevrette M.G."/>
            <person name="De Carvalho L.P.S."/>
            <person name="Shen B."/>
        </authorList>
    </citation>
    <scope>NUCLEOTIDE SEQUENCE [LARGE SCALE GENOMIC DNA]</scope>
    <source>
        <strain evidence="1 2">NPDC001281</strain>
    </source>
</reference>